<dbReference type="InterPro" id="IPR031157">
    <property type="entry name" value="G_TR_CS"/>
</dbReference>
<dbReference type="InterPro" id="IPR006298">
    <property type="entry name" value="BipA"/>
</dbReference>
<evidence type="ECO:0000256" key="1">
    <source>
        <dbReference type="ARBA" id="ARBA00023134"/>
    </source>
</evidence>
<keyword evidence="1 2" id="KW-0342">GTP-binding</keyword>
<dbReference type="FunFam" id="3.30.70.870:FF:000003">
    <property type="entry name" value="GTP-binding protein TypA"/>
    <property type="match status" value="1"/>
</dbReference>
<dbReference type="GO" id="GO:0000049">
    <property type="term" value="F:tRNA binding"/>
    <property type="evidence" value="ECO:0007669"/>
    <property type="project" value="UniProtKB-KW"/>
</dbReference>
<dbReference type="Gene3D" id="3.40.50.300">
    <property type="entry name" value="P-loop containing nucleotide triphosphate hydrolases"/>
    <property type="match status" value="1"/>
</dbReference>
<dbReference type="FunFam" id="3.40.50.300:FF:000055">
    <property type="entry name" value="GTP-binding protein TypA"/>
    <property type="match status" value="1"/>
</dbReference>
<dbReference type="EMBL" id="JELX01001819">
    <property type="protein sequence ID" value="KYF57547.1"/>
    <property type="molecule type" value="Genomic_DNA"/>
</dbReference>
<comment type="subcellular location">
    <subcellularLocation>
        <location evidence="2">Cytoplasm</location>
    </subcellularLocation>
    <text evidence="2">Binds to ribosomes.</text>
</comment>
<dbReference type="EMBL" id="JEME01001447">
    <property type="protein sequence ID" value="KYG07122.1"/>
    <property type="molecule type" value="Genomic_DNA"/>
</dbReference>
<dbReference type="Pfam" id="PF00009">
    <property type="entry name" value="GTP_EFTU"/>
    <property type="match status" value="1"/>
</dbReference>
<proteinExistence type="inferred from homology"/>
<dbReference type="GO" id="GO:1990904">
    <property type="term" value="C:ribonucleoprotein complex"/>
    <property type="evidence" value="ECO:0007669"/>
    <property type="project" value="TreeGrafter"/>
</dbReference>
<dbReference type="CDD" id="cd03710">
    <property type="entry name" value="BipA_TypA_C"/>
    <property type="match status" value="1"/>
</dbReference>
<gene>
    <name evidence="2" type="primary">bipA</name>
    <name evidence="4" type="ORF">BE04_29330</name>
    <name evidence="5" type="ORF">BE21_31015</name>
</gene>
<dbReference type="PANTHER" id="PTHR42908:SF8">
    <property type="entry name" value="TR-TYPE G DOMAIN-CONTAINING PROTEIN"/>
    <property type="match status" value="1"/>
</dbReference>
<dbReference type="Pfam" id="PF03144">
    <property type="entry name" value="GTP_EFTU_D2"/>
    <property type="match status" value="1"/>
</dbReference>
<dbReference type="PRINTS" id="PR00315">
    <property type="entry name" value="ELONGATNFCT"/>
</dbReference>
<dbReference type="SUPFAM" id="SSF50447">
    <property type="entry name" value="Translation proteins"/>
    <property type="match status" value="1"/>
</dbReference>
<dbReference type="SUPFAM" id="SSF52540">
    <property type="entry name" value="P-loop containing nucleoside triphosphate hydrolases"/>
    <property type="match status" value="1"/>
</dbReference>
<keyword evidence="2" id="KW-0690">Ribosome biogenesis</keyword>
<dbReference type="InterPro" id="IPR047041">
    <property type="entry name" value="BipA_GTP-bd_dom"/>
</dbReference>
<dbReference type="Gene3D" id="3.30.70.870">
    <property type="entry name" value="Elongation Factor G (Translational Gtpase), domain 3"/>
    <property type="match status" value="1"/>
</dbReference>
<keyword evidence="2" id="KW-0820">tRNA-binding</keyword>
<dbReference type="SUPFAM" id="SSF54980">
    <property type="entry name" value="EF-G C-terminal domain-like"/>
    <property type="match status" value="2"/>
</dbReference>
<keyword evidence="2" id="KW-0694">RNA-binding</keyword>
<dbReference type="SMART" id="SM00838">
    <property type="entry name" value="EFG_C"/>
    <property type="match status" value="1"/>
</dbReference>
<evidence type="ECO:0000259" key="3">
    <source>
        <dbReference type="PROSITE" id="PS51722"/>
    </source>
</evidence>
<dbReference type="PROSITE" id="PS51722">
    <property type="entry name" value="G_TR_2"/>
    <property type="match status" value="1"/>
</dbReference>
<dbReference type="InterPro" id="IPR027417">
    <property type="entry name" value="P-loop_NTPase"/>
</dbReference>
<dbReference type="Proteomes" id="UP000075502">
    <property type="component" value="Unassembled WGS sequence"/>
</dbReference>
<dbReference type="Pfam" id="PF00679">
    <property type="entry name" value="EFG_C"/>
    <property type="match status" value="1"/>
</dbReference>
<dbReference type="Gene3D" id="3.30.70.240">
    <property type="match status" value="1"/>
</dbReference>
<dbReference type="GO" id="GO:0043022">
    <property type="term" value="F:ribosome binding"/>
    <property type="evidence" value="ECO:0007669"/>
    <property type="project" value="UniProtKB-UniRule"/>
</dbReference>
<organism evidence="4 7">
    <name type="scientific">Sorangium cellulosum</name>
    <name type="common">Polyangium cellulosum</name>
    <dbReference type="NCBI Taxonomy" id="56"/>
    <lineage>
        <taxon>Bacteria</taxon>
        <taxon>Pseudomonadati</taxon>
        <taxon>Myxococcota</taxon>
        <taxon>Polyangia</taxon>
        <taxon>Polyangiales</taxon>
        <taxon>Polyangiaceae</taxon>
        <taxon>Sorangium</taxon>
    </lineage>
</organism>
<evidence type="ECO:0000313" key="4">
    <source>
        <dbReference type="EMBL" id="KYF57547.1"/>
    </source>
</evidence>
<dbReference type="InterPro" id="IPR047042">
    <property type="entry name" value="BipA_II"/>
</dbReference>
<dbReference type="InterPro" id="IPR000795">
    <property type="entry name" value="T_Tr_GTP-bd_dom"/>
</dbReference>
<dbReference type="EC" id="3.6.5.-" evidence="2"/>
<dbReference type="HAMAP" id="MF_00849">
    <property type="entry name" value="BipA"/>
    <property type="match status" value="1"/>
</dbReference>
<dbReference type="GO" id="GO:0005829">
    <property type="term" value="C:cytosol"/>
    <property type="evidence" value="ECO:0007669"/>
    <property type="project" value="TreeGrafter"/>
</dbReference>
<dbReference type="InterPro" id="IPR009000">
    <property type="entry name" value="Transl_B-barrel_sf"/>
</dbReference>
<dbReference type="GO" id="GO:0005525">
    <property type="term" value="F:GTP binding"/>
    <property type="evidence" value="ECO:0007669"/>
    <property type="project" value="UniProtKB-UniRule"/>
</dbReference>
<dbReference type="AlphaFoldDB" id="A0A150PP86"/>
<reference evidence="6 7" key="1">
    <citation type="submission" date="2014-02" db="EMBL/GenBank/DDBJ databases">
        <title>The small core and large imbalanced accessory genome model reveals a collaborative survival strategy of Sorangium cellulosum strains in nature.</title>
        <authorList>
            <person name="Han K."/>
            <person name="Peng R."/>
            <person name="Blom J."/>
            <person name="Li Y.-Z."/>
        </authorList>
    </citation>
    <scope>NUCLEOTIDE SEQUENCE [LARGE SCALE GENOMIC DNA]</scope>
    <source>
        <strain evidence="5 6">So0007-03</strain>
        <strain evidence="4 7">So0157-18</strain>
    </source>
</reference>
<dbReference type="InterPro" id="IPR004161">
    <property type="entry name" value="EFTu-like_2"/>
</dbReference>
<dbReference type="InterPro" id="IPR035647">
    <property type="entry name" value="EFG_III/V"/>
</dbReference>
<keyword evidence="2" id="KW-0963">Cytoplasm</keyword>
<dbReference type="CDD" id="cd03691">
    <property type="entry name" value="BipA_TypA_II"/>
    <property type="match status" value="1"/>
</dbReference>
<dbReference type="FunFam" id="2.40.50.250:FF:000001">
    <property type="entry name" value="GTP-binding protein TypA"/>
    <property type="match status" value="1"/>
</dbReference>
<dbReference type="GO" id="GO:0019843">
    <property type="term" value="F:rRNA binding"/>
    <property type="evidence" value="ECO:0007669"/>
    <property type="project" value="UniProtKB-KW"/>
</dbReference>
<evidence type="ECO:0000313" key="5">
    <source>
        <dbReference type="EMBL" id="KYG07122.1"/>
    </source>
</evidence>
<keyword evidence="2" id="KW-0378">Hydrolase</keyword>
<keyword evidence="2" id="KW-0547">Nucleotide-binding</keyword>
<dbReference type="PROSITE" id="PS00301">
    <property type="entry name" value="G_TR_1"/>
    <property type="match status" value="1"/>
</dbReference>
<dbReference type="CDD" id="cd01891">
    <property type="entry name" value="TypA_BipA"/>
    <property type="match status" value="1"/>
</dbReference>
<evidence type="ECO:0000313" key="6">
    <source>
        <dbReference type="Proteomes" id="UP000075502"/>
    </source>
</evidence>
<name>A0A150PP86_SORCE</name>
<comment type="similarity">
    <text evidence="2">Belongs to the TRAFAC class translation factor GTPase superfamily. Classic translation factor GTPase family. BipA subfamily.</text>
</comment>
<evidence type="ECO:0000313" key="7">
    <source>
        <dbReference type="Proteomes" id="UP000075604"/>
    </source>
</evidence>
<sequence length="628" mass="69454">MGSLLRGSRATRPPPYMPRNDLRNIAIVAHVDHGKTTLVDHMLRQSGAFRENEVVAERVMDSNDLERERGITILAKNTSIRYRGVKINIVDTPGHSDFGGEVERTLMMADGALLLVDAAEGPLPQTRFVLSKCLQRGFPVIVVINKIDRSDARAHEVLSEVFDLFCDLEASDAQMDFSTLYAIAKFGQAKRELEHEAKDLEPLFETILERVPGPSGDPDGPLQVIVCNTTHDDYVGRLAVGRVVRGTARSGADVALLGEGGQSRGYVKMLYAYEGLKRVPVESAAAGEVIAIAGLESVTIGDTIADPATPEALPRIVVEEPTIKMRIGVNTSTFAGKSKQSKYLTSRHLKERLEREAMKNLAIRVEPTEVPDTFVVLGRGELQLAILVETMRREGYEMQLSNPEVVTREINGEVMEPIELVVVDVPDTYVGVVTERLSTRRGRMVKMTNPGFGRARLEFRVPSRGLIGFRGEFLTATRGTGLLNTMFDGWAPWGGPMMRRPTGAIVADRAGVATPYALHHLQPRGMFFIVPGVEVYEGMIIGEHNRPNDTDVNVIKEKKLSNVRNHGKDENVLLASPRLLTIETAMEWIDGDELVEVTPDAVRVRKKVLACNRRERREDAIEQAQAVE</sequence>
<feature type="binding site" evidence="2">
    <location>
        <begin position="32"/>
        <end position="37"/>
    </location>
    <ligand>
        <name>GTP</name>
        <dbReference type="ChEBI" id="CHEBI:37565"/>
    </ligand>
</feature>
<protein>
    <recommendedName>
        <fullName evidence="2">Large ribosomal subunit assembly factor BipA</fullName>
        <ecNumber evidence="2">3.6.5.-</ecNumber>
    </recommendedName>
    <alternativeName>
        <fullName evidence="2">GTP-binding protein BipA</fullName>
    </alternativeName>
</protein>
<keyword evidence="2" id="KW-0699">rRNA-binding</keyword>
<dbReference type="Gene3D" id="2.40.50.250">
    <property type="entry name" value="bipa protein"/>
    <property type="match status" value="1"/>
</dbReference>
<dbReference type="InterPro" id="IPR042116">
    <property type="entry name" value="TypA/BipA_C"/>
</dbReference>
<comment type="catalytic activity">
    <reaction evidence="2">
        <text>GTP + H2O = GDP + phosphate + H(+)</text>
        <dbReference type="Rhea" id="RHEA:19669"/>
        <dbReference type="ChEBI" id="CHEBI:15377"/>
        <dbReference type="ChEBI" id="CHEBI:15378"/>
        <dbReference type="ChEBI" id="CHEBI:37565"/>
        <dbReference type="ChEBI" id="CHEBI:43474"/>
        <dbReference type="ChEBI" id="CHEBI:58189"/>
    </reaction>
</comment>
<dbReference type="GO" id="GO:0000027">
    <property type="term" value="P:ribosomal large subunit assembly"/>
    <property type="evidence" value="ECO:0007669"/>
    <property type="project" value="UniProtKB-UniRule"/>
</dbReference>
<dbReference type="InterPro" id="IPR048876">
    <property type="entry name" value="BipA_C"/>
</dbReference>
<dbReference type="PANTHER" id="PTHR42908">
    <property type="entry name" value="TRANSLATION ELONGATION FACTOR-RELATED"/>
    <property type="match status" value="1"/>
</dbReference>
<dbReference type="Proteomes" id="UP000075604">
    <property type="component" value="Unassembled WGS sequence"/>
</dbReference>
<dbReference type="InterPro" id="IPR035651">
    <property type="entry name" value="BipA_V"/>
</dbReference>
<evidence type="ECO:0000256" key="2">
    <source>
        <dbReference type="HAMAP-Rule" id="MF_00849"/>
    </source>
</evidence>
<comment type="caution">
    <text evidence="4">The sequence shown here is derived from an EMBL/GenBank/DDBJ whole genome shotgun (WGS) entry which is preliminary data.</text>
</comment>
<dbReference type="FunFam" id="3.30.70.240:FF:000002">
    <property type="entry name" value="GTP-binding protein TypA"/>
    <property type="match status" value="1"/>
</dbReference>
<dbReference type="Pfam" id="PF21018">
    <property type="entry name" value="BipA_C"/>
    <property type="match status" value="1"/>
</dbReference>
<dbReference type="InterPro" id="IPR000640">
    <property type="entry name" value="EFG_V-like"/>
</dbReference>
<dbReference type="Gene3D" id="2.40.30.10">
    <property type="entry name" value="Translation factors"/>
    <property type="match status" value="1"/>
</dbReference>
<feature type="binding site" evidence="2">
    <location>
        <begin position="145"/>
        <end position="148"/>
    </location>
    <ligand>
        <name>GTP</name>
        <dbReference type="ChEBI" id="CHEBI:37565"/>
    </ligand>
</feature>
<comment type="subunit">
    <text evidence="2">Monomer.</text>
</comment>
<dbReference type="InterPro" id="IPR005225">
    <property type="entry name" value="Small_GTP-bd"/>
</dbReference>
<accession>A0A150PP86</accession>
<dbReference type="NCBIfam" id="TIGR00231">
    <property type="entry name" value="small_GTP"/>
    <property type="match status" value="1"/>
</dbReference>
<comment type="function">
    <text evidence="2">A 50S ribosomal subunit assembly protein with GTPase activity, required for 50S subunit assembly at low temperatures, may also play a role in translation. Binds GTP and analogs. Binds the 70S ribosome between the 30S and 50S subunits, in a similar position as ribosome-bound EF-G; it contacts a number of ribosomal proteins, both rRNAs and the A-site tRNA.</text>
</comment>
<dbReference type="GO" id="GO:0003924">
    <property type="term" value="F:GTPase activity"/>
    <property type="evidence" value="ECO:0007669"/>
    <property type="project" value="UniProtKB-UniRule"/>
</dbReference>
<dbReference type="NCBIfam" id="TIGR01394">
    <property type="entry name" value="TypA_BipA"/>
    <property type="match status" value="1"/>
</dbReference>
<feature type="domain" description="Tr-type G" evidence="3">
    <location>
        <begin position="20"/>
        <end position="215"/>
    </location>
</feature>